<evidence type="ECO:0000259" key="5">
    <source>
        <dbReference type="PROSITE" id="PS50157"/>
    </source>
</evidence>
<dbReference type="GO" id="GO:0003677">
    <property type="term" value="F:DNA binding"/>
    <property type="evidence" value="ECO:0007669"/>
    <property type="project" value="InterPro"/>
</dbReference>
<dbReference type="InterPro" id="IPR013087">
    <property type="entry name" value="Znf_C2H2_type"/>
</dbReference>
<evidence type="ECO:0000256" key="3">
    <source>
        <dbReference type="ARBA" id="ARBA00022833"/>
    </source>
</evidence>
<feature type="domain" description="C2H2-type" evidence="5">
    <location>
        <begin position="4"/>
        <end position="27"/>
    </location>
</feature>
<dbReference type="GeneID" id="80519086"/>
<dbReference type="EMBL" id="KY523104">
    <property type="protein sequence ID" value="QKU35649.1"/>
    <property type="molecule type" value="Genomic_DNA"/>
</dbReference>
<dbReference type="RefSeq" id="YP_010782322.1">
    <property type="nucleotide sequence ID" value="NC_075039.1"/>
</dbReference>
<sequence>MIEYKCNKCNKIFQKKSHLQDHLNRINPCNLKKQKIKCEYCNKMYSRTDTLNRHINTIHTDVIKKANIVNAEHNNIHGNQNIYNGDVTINNNNYFVLCPFSHEEIDKLSTDDILWIFGSDDNPIIMIVIKTNINPETKEYHNVGYTDLKSGHGYIFNGKTWIKKDIQSIINELLNSKQRDLLKIYNVIKDLLPEEERKLIENKLTDIKDSVEPKLEIHTRSKKRLITNLKNQLYNNRHLVCESIKKSGKPIVGDVSRNKRRNIIGDMTVEEFDKLFKQKKMNETKLNLKRELAKDLLSQIEEINHKDYDSLVNIINNATDLNEISIITRLINKSYCFGNKINNQIVEQQIKKETEIDKMLFNNEQ</sequence>
<keyword evidence="2 4" id="KW-0863">Zinc-finger</keyword>
<keyword evidence="3" id="KW-0862">Zinc</keyword>
<evidence type="ECO:0008006" key="8">
    <source>
        <dbReference type="Google" id="ProtNLM"/>
    </source>
</evidence>
<dbReference type="SMART" id="SM00355">
    <property type="entry name" value="ZnF_C2H2"/>
    <property type="match status" value="2"/>
</dbReference>
<evidence type="ECO:0000313" key="7">
    <source>
        <dbReference type="EMBL" id="QKU35649.1"/>
    </source>
</evidence>
<evidence type="ECO:0000256" key="4">
    <source>
        <dbReference type="PROSITE-ProRule" id="PRU00042"/>
    </source>
</evidence>
<evidence type="ECO:0000256" key="1">
    <source>
        <dbReference type="ARBA" id="ARBA00022723"/>
    </source>
</evidence>
<dbReference type="KEGG" id="vg:80519086"/>
<dbReference type="PROSITE" id="PS50157">
    <property type="entry name" value="ZINC_FINGER_C2H2_2"/>
    <property type="match status" value="2"/>
</dbReference>
<reference evidence="7" key="2">
    <citation type="journal article" date="2018" name="Nat. Commun.">
        <title>Tailed giant Tupanvirus possesses the most complete translational apparatus of the known virosphere.</title>
        <authorList>
            <person name="Abrahao J."/>
            <person name="Silva L."/>
            <person name="Silva L.S."/>
            <person name="Khalil J.Y.B."/>
            <person name="Rodrigues R."/>
            <person name="Arantes T."/>
            <person name="Assis F."/>
            <person name="Boratto P."/>
            <person name="Andrade M."/>
            <person name="Kroon E.G."/>
            <person name="Ribeiro B."/>
            <person name="Bergier I."/>
            <person name="Seligmann H."/>
            <person name="Ghigo E."/>
            <person name="Colson P."/>
            <person name="Levasseur A."/>
            <person name="Kroemer G."/>
            <person name="Raoult D."/>
            <person name="La Scola B."/>
        </authorList>
    </citation>
    <scope>NUCLEOTIDE SEQUENCE [LARGE SCALE GENOMIC DNA]</scope>
    <source>
        <strain evidence="7">Soda lake</strain>
    </source>
</reference>
<dbReference type="GO" id="GO:0008270">
    <property type="term" value="F:zinc ion binding"/>
    <property type="evidence" value="ECO:0007669"/>
    <property type="project" value="UniProtKB-KW"/>
</dbReference>
<reference evidence="7" key="1">
    <citation type="submission" date="2017-01" db="EMBL/GenBank/DDBJ databases">
        <authorList>
            <person name="Assis F.L."/>
            <person name="Abrahao J.S."/>
            <person name="Silva L."/>
            <person name="Khalil J.B."/>
            <person name="Rodrigues R."/>
            <person name="Silva L.S."/>
            <person name="Arantes T."/>
            <person name="Boratto P."/>
            <person name="Andrade M."/>
            <person name="Kroon E.G."/>
            <person name="Ribeiro B."/>
            <person name="Bergier I."/>
            <person name="Seligmann H."/>
            <person name="Ghigo E."/>
            <person name="Colson P."/>
            <person name="Levasseur A."/>
            <person name="Raoult D."/>
            <person name="Scola B.L."/>
        </authorList>
    </citation>
    <scope>NUCLEOTIDE SEQUENCE</scope>
    <source>
        <strain evidence="7">Soda lake</strain>
    </source>
</reference>
<dbReference type="Gene3D" id="3.30.160.60">
    <property type="entry name" value="Classic Zinc Finger"/>
    <property type="match status" value="1"/>
</dbReference>
<keyword evidence="1" id="KW-0479">Metal-binding</keyword>
<dbReference type="Pfam" id="PF00096">
    <property type="entry name" value="zf-C2H2"/>
    <property type="match status" value="2"/>
</dbReference>
<dbReference type="InterPro" id="IPR003656">
    <property type="entry name" value="Znf_BED"/>
</dbReference>
<dbReference type="SUPFAM" id="SSF57667">
    <property type="entry name" value="beta-beta-alpha zinc fingers"/>
    <property type="match status" value="1"/>
</dbReference>
<feature type="domain" description="BED-type" evidence="6">
    <location>
        <begin position="14"/>
        <end position="66"/>
    </location>
</feature>
<accession>A0A6N1NML6</accession>
<proteinExistence type="predicted"/>
<evidence type="ECO:0000256" key="2">
    <source>
        <dbReference type="ARBA" id="ARBA00022771"/>
    </source>
</evidence>
<dbReference type="InterPro" id="IPR036236">
    <property type="entry name" value="Znf_C2H2_sf"/>
</dbReference>
<dbReference type="PROSITE" id="PS00028">
    <property type="entry name" value="ZINC_FINGER_C2H2_1"/>
    <property type="match status" value="1"/>
</dbReference>
<organism evidence="7">
    <name type="scientific">Tupanvirus soda lake</name>
    <dbReference type="NCBI Taxonomy" id="2126985"/>
    <lineage>
        <taxon>Viruses</taxon>
        <taxon>Varidnaviria</taxon>
        <taxon>Bamfordvirae</taxon>
        <taxon>Nucleocytoviricota</taxon>
        <taxon>Megaviricetes</taxon>
        <taxon>Imitervirales</taxon>
        <taxon>Mimiviridae</taxon>
        <taxon>Megamimivirinae</taxon>
        <taxon>Tupanvirus</taxon>
        <taxon>Tupanvirus salinum</taxon>
    </lineage>
</organism>
<protein>
    <recommendedName>
        <fullName evidence="8">C2H2-type domain-containing protein</fullName>
    </recommendedName>
</protein>
<name>A0A6N1NML6_9VIRU</name>
<evidence type="ECO:0000259" key="6">
    <source>
        <dbReference type="PROSITE" id="PS50808"/>
    </source>
</evidence>
<dbReference type="PROSITE" id="PS50808">
    <property type="entry name" value="ZF_BED"/>
    <property type="match status" value="1"/>
</dbReference>
<feature type="domain" description="C2H2-type" evidence="5">
    <location>
        <begin position="36"/>
        <end position="60"/>
    </location>
</feature>